<accession>A0A1G5ERV8</accession>
<dbReference type="InterPro" id="IPR045186">
    <property type="entry name" value="Indole-3-glycerol_P_synth"/>
</dbReference>
<dbReference type="STRING" id="419481.SAMN05216233_106186"/>
<dbReference type="UniPathway" id="UPA00035">
    <property type="reaction ID" value="UER00043"/>
</dbReference>
<evidence type="ECO:0000256" key="2">
    <source>
        <dbReference type="ARBA" id="ARBA00004696"/>
    </source>
</evidence>
<evidence type="ECO:0000256" key="7">
    <source>
        <dbReference type="ARBA" id="ARBA00023239"/>
    </source>
</evidence>
<keyword evidence="5 8" id="KW-0822">Tryptophan biosynthesis</keyword>
<dbReference type="InterPro" id="IPR011060">
    <property type="entry name" value="RibuloseP-bd_barrel"/>
</dbReference>
<dbReference type="Pfam" id="PF00218">
    <property type="entry name" value="IGPS"/>
    <property type="match status" value="1"/>
</dbReference>
<evidence type="ECO:0000256" key="8">
    <source>
        <dbReference type="HAMAP-Rule" id="MF_00134"/>
    </source>
</evidence>
<keyword evidence="6 8" id="KW-0057">Aromatic amino acid biosynthesis</keyword>
<protein>
    <recommendedName>
        <fullName evidence="8">Indole-3-glycerol phosphate synthase</fullName>
        <shortName evidence="8">IGPS</shortName>
        <ecNumber evidence="8">4.1.1.48</ecNumber>
    </recommendedName>
</protein>
<dbReference type="FunFam" id="3.20.20.70:FF:000024">
    <property type="entry name" value="Indole-3-glycerol phosphate synthase"/>
    <property type="match status" value="1"/>
</dbReference>
<dbReference type="RefSeq" id="WP_092210619.1">
    <property type="nucleotide sequence ID" value="NZ_FMUX01000006.1"/>
</dbReference>
<sequence length="263" mass="28339">MSGFLETIVTHVKGVVAQSKATVSMADMRRTAEAPRVVRPFRKALEAKPVAVIAEVKRASPSKGDIALDLDAAKTARRYEEGGAAALSVLTEGKFFKGSLEDLKAARKAITLPVLRKEFIVDPYQLYETAAAGADAVLLIARILEPSQLGDFMALASELRLEALVEVFDEADIKKVAPFAPPLVGINNRNLKSFDTDITRAGRLSEYLPSGTTVVAASGIKDTEDIRRHLKAGISSFLVGESLVRAEDSVGLLRSWCNVKDEG</sequence>
<comment type="pathway">
    <text evidence="2 8">Amino-acid biosynthesis; L-tryptophan biosynthesis; L-tryptophan from chorismate: step 4/5.</text>
</comment>
<dbReference type="EC" id="4.1.1.48" evidence="8"/>
<evidence type="ECO:0000256" key="5">
    <source>
        <dbReference type="ARBA" id="ARBA00022822"/>
    </source>
</evidence>
<evidence type="ECO:0000313" key="10">
    <source>
        <dbReference type="EMBL" id="SCY29716.1"/>
    </source>
</evidence>
<comment type="catalytic activity">
    <reaction evidence="1 8">
        <text>1-(2-carboxyphenylamino)-1-deoxy-D-ribulose 5-phosphate + H(+) = (1S,2R)-1-C-(indol-3-yl)glycerol 3-phosphate + CO2 + H2O</text>
        <dbReference type="Rhea" id="RHEA:23476"/>
        <dbReference type="ChEBI" id="CHEBI:15377"/>
        <dbReference type="ChEBI" id="CHEBI:15378"/>
        <dbReference type="ChEBI" id="CHEBI:16526"/>
        <dbReference type="ChEBI" id="CHEBI:58613"/>
        <dbReference type="ChEBI" id="CHEBI:58866"/>
        <dbReference type="EC" id="4.1.1.48"/>
    </reaction>
</comment>
<dbReference type="EMBL" id="FMUX01000006">
    <property type="protein sequence ID" value="SCY29716.1"/>
    <property type="molecule type" value="Genomic_DNA"/>
</dbReference>
<feature type="domain" description="Indole-3-glycerol phosphate synthase" evidence="9">
    <location>
        <begin position="5"/>
        <end position="249"/>
    </location>
</feature>
<dbReference type="HAMAP" id="MF_00134_B">
    <property type="entry name" value="IGPS_B"/>
    <property type="match status" value="1"/>
</dbReference>
<dbReference type="PANTHER" id="PTHR22854:SF2">
    <property type="entry name" value="INDOLE-3-GLYCEROL-PHOSPHATE SYNTHASE"/>
    <property type="match status" value="1"/>
</dbReference>
<evidence type="ECO:0000313" key="11">
    <source>
        <dbReference type="Proteomes" id="UP000198870"/>
    </source>
</evidence>
<evidence type="ECO:0000256" key="6">
    <source>
        <dbReference type="ARBA" id="ARBA00023141"/>
    </source>
</evidence>
<dbReference type="GO" id="GO:0004425">
    <property type="term" value="F:indole-3-glycerol-phosphate synthase activity"/>
    <property type="evidence" value="ECO:0007669"/>
    <property type="project" value="UniProtKB-UniRule"/>
</dbReference>
<dbReference type="InterPro" id="IPR013785">
    <property type="entry name" value="Aldolase_TIM"/>
</dbReference>
<dbReference type="OrthoDB" id="9804217at2"/>
<keyword evidence="3 8" id="KW-0028">Amino-acid biosynthesis</keyword>
<dbReference type="AlphaFoldDB" id="A0A1G5ERV8"/>
<keyword evidence="4 8" id="KW-0210">Decarboxylase</keyword>
<dbReference type="Proteomes" id="UP000198870">
    <property type="component" value="Unassembled WGS sequence"/>
</dbReference>
<dbReference type="GO" id="GO:0000162">
    <property type="term" value="P:L-tryptophan biosynthetic process"/>
    <property type="evidence" value="ECO:0007669"/>
    <property type="project" value="UniProtKB-UniRule"/>
</dbReference>
<evidence type="ECO:0000256" key="3">
    <source>
        <dbReference type="ARBA" id="ARBA00022605"/>
    </source>
</evidence>
<comment type="similarity">
    <text evidence="8">Belongs to the TrpC family.</text>
</comment>
<reference evidence="10 11" key="1">
    <citation type="submission" date="2016-10" db="EMBL/GenBank/DDBJ databases">
        <authorList>
            <person name="de Groot N.N."/>
        </authorList>
    </citation>
    <scope>NUCLEOTIDE SEQUENCE [LARGE SCALE GENOMIC DNA]</scope>
    <source>
        <strain evidence="10 11">AA1</strain>
    </source>
</reference>
<evidence type="ECO:0000256" key="4">
    <source>
        <dbReference type="ARBA" id="ARBA00022793"/>
    </source>
</evidence>
<dbReference type="GO" id="GO:0004640">
    <property type="term" value="F:phosphoribosylanthranilate isomerase activity"/>
    <property type="evidence" value="ECO:0007669"/>
    <property type="project" value="TreeGrafter"/>
</dbReference>
<keyword evidence="11" id="KW-1185">Reference proteome</keyword>
<evidence type="ECO:0000259" key="9">
    <source>
        <dbReference type="Pfam" id="PF00218"/>
    </source>
</evidence>
<dbReference type="PROSITE" id="PS00614">
    <property type="entry name" value="IGPS"/>
    <property type="match status" value="1"/>
</dbReference>
<dbReference type="Gene3D" id="3.20.20.70">
    <property type="entry name" value="Aldolase class I"/>
    <property type="match status" value="1"/>
</dbReference>
<keyword evidence="7 8" id="KW-0456">Lyase</keyword>
<dbReference type="NCBIfam" id="NF001377">
    <property type="entry name" value="PRK00278.2-4"/>
    <property type="match status" value="1"/>
</dbReference>
<dbReference type="CDD" id="cd00331">
    <property type="entry name" value="IGPS"/>
    <property type="match status" value="1"/>
</dbReference>
<dbReference type="PANTHER" id="PTHR22854">
    <property type="entry name" value="TRYPTOPHAN BIOSYNTHESIS PROTEIN"/>
    <property type="match status" value="1"/>
</dbReference>
<proteinExistence type="inferred from homology"/>
<gene>
    <name evidence="8" type="primary">trpC</name>
    <name evidence="10" type="ORF">SAMN05216233_106186</name>
</gene>
<name>A0A1G5ERV8_9BACT</name>
<dbReference type="InterPro" id="IPR001468">
    <property type="entry name" value="Indole-3-GlycerolPSynthase_CS"/>
</dbReference>
<organism evidence="10 11">
    <name type="scientific">Desulfoluna spongiiphila</name>
    <dbReference type="NCBI Taxonomy" id="419481"/>
    <lineage>
        <taxon>Bacteria</taxon>
        <taxon>Pseudomonadati</taxon>
        <taxon>Thermodesulfobacteriota</taxon>
        <taxon>Desulfobacteria</taxon>
        <taxon>Desulfobacterales</taxon>
        <taxon>Desulfolunaceae</taxon>
        <taxon>Desulfoluna</taxon>
    </lineage>
</organism>
<dbReference type="SUPFAM" id="SSF51366">
    <property type="entry name" value="Ribulose-phoshate binding barrel"/>
    <property type="match status" value="1"/>
</dbReference>
<evidence type="ECO:0000256" key="1">
    <source>
        <dbReference type="ARBA" id="ARBA00001633"/>
    </source>
</evidence>
<dbReference type="InterPro" id="IPR013798">
    <property type="entry name" value="Indole-3-glycerol_P_synth_dom"/>
</dbReference>